<dbReference type="Gene3D" id="1.25.40.20">
    <property type="entry name" value="Ankyrin repeat-containing domain"/>
    <property type="match status" value="3"/>
</dbReference>
<dbReference type="InterPro" id="IPR050745">
    <property type="entry name" value="Multifunctional_regulatory"/>
</dbReference>
<protein>
    <submittedName>
        <fullName evidence="5">Ankyrin repeat domain-containing protein</fullName>
    </submittedName>
</protein>
<dbReference type="InterPro" id="IPR036770">
    <property type="entry name" value="Ankyrin_rpt-contain_sf"/>
</dbReference>
<organism evidence="5 6">
    <name type="scientific">Rhodococcus kronopolitis</name>
    <dbReference type="NCBI Taxonomy" id="1460226"/>
    <lineage>
        <taxon>Bacteria</taxon>
        <taxon>Bacillati</taxon>
        <taxon>Actinomycetota</taxon>
        <taxon>Actinomycetes</taxon>
        <taxon>Mycobacteriales</taxon>
        <taxon>Nocardiaceae</taxon>
        <taxon>Rhodococcus</taxon>
    </lineage>
</organism>
<gene>
    <name evidence="5" type="ORF">ACFO6S_04885</name>
</gene>
<evidence type="ECO:0000313" key="5">
    <source>
        <dbReference type="EMBL" id="MFC4603019.1"/>
    </source>
</evidence>
<feature type="repeat" description="ANK" evidence="3">
    <location>
        <begin position="371"/>
        <end position="403"/>
    </location>
</feature>
<dbReference type="RefSeq" id="WP_378414664.1">
    <property type="nucleotide sequence ID" value="NZ_JBHSFO010000002.1"/>
</dbReference>
<keyword evidence="1" id="KW-0677">Repeat</keyword>
<dbReference type="EMBL" id="JBHSFO010000002">
    <property type="protein sequence ID" value="MFC4603019.1"/>
    <property type="molecule type" value="Genomic_DNA"/>
</dbReference>
<dbReference type="PANTHER" id="PTHR24189">
    <property type="entry name" value="MYOTROPHIN"/>
    <property type="match status" value="1"/>
</dbReference>
<dbReference type="PROSITE" id="PS50088">
    <property type="entry name" value="ANK_REPEAT"/>
    <property type="match status" value="1"/>
</dbReference>
<reference evidence="6" key="1">
    <citation type="journal article" date="2019" name="Int. J. Syst. Evol. Microbiol.">
        <title>The Global Catalogue of Microorganisms (GCM) 10K type strain sequencing project: providing services to taxonomists for standard genome sequencing and annotation.</title>
        <authorList>
            <consortium name="The Broad Institute Genomics Platform"/>
            <consortium name="The Broad Institute Genome Sequencing Center for Infectious Disease"/>
            <person name="Wu L."/>
            <person name="Ma J."/>
        </authorList>
    </citation>
    <scope>NUCLEOTIDE SEQUENCE [LARGE SCALE GENOMIC DNA]</scope>
    <source>
        <strain evidence="6">CCUG 54520</strain>
    </source>
</reference>
<dbReference type="SUPFAM" id="SSF48403">
    <property type="entry name" value="Ankyrin repeat"/>
    <property type="match status" value="1"/>
</dbReference>
<dbReference type="PANTHER" id="PTHR24189:SF50">
    <property type="entry name" value="ANKYRIN REPEAT AND SOCS BOX PROTEIN 2"/>
    <property type="match status" value="1"/>
</dbReference>
<feature type="region of interest" description="Disordered" evidence="4">
    <location>
        <begin position="422"/>
        <end position="445"/>
    </location>
</feature>
<name>A0ABV9FP91_9NOCA</name>
<evidence type="ECO:0000256" key="1">
    <source>
        <dbReference type="ARBA" id="ARBA00022737"/>
    </source>
</evidence>
<evidence type="ECO:0000313" key="6">
    <source>
        <dbReference type="Proteomes" id="UP001595914"/>
    </source>
</evidence>
<accession>A0ABV9FP91</accession>
<keyword evidence="6" id="KW-1185">Reference proteome</keyword>
<evidence type="ECO:0000256" key="4">
    <source>
        <dbReference type="SAM" id="MobiDB-lite"/>
    </source>
</evidence>
<keyword evidence="2 3" id="KW-0040">ANK repeat</keyword>
<dbReference type="Pfam" id="PF00023">
    <property type="entry name" value="Ank"/>
    <property type="match status" value="1"/>
</dbReference>
<sequence length="445" mass="47020">MSDERVSVGAEGRTRHPDRAVAVTTADEFLLSACLLYSPDDGDARRQRARDLLAADPALAARTVHTAAACADIDALWALLSDNPASAGAEGGPLRWPPLLYLAYARHDAAVTEAATVTAARLLLAAGADPNAGYLWAGEQPPFTALTGAFGNGERGSADQPPHPHADALARVLLEAGANPNDGQALYNRMFDRDDTHLRLLFEFGLGRGDREPWSTRLGVDLPSPAELLGDQLGWAILHGHHDRVDLLLGNGADPDRPLRGERTPLVLALVYGRTVAADALRAAGAREPDLDPADLLMAAAMTADRVAAIALAATDPELAADARRRHPSAILRAVAAHSPAAEKDSVVRLLTDLGFDVNALGRSDLPIEQPWETALHEAAGAGDRELVTLLLRLGADPTLRDRRFDATAAQWAEYFGHPVGELAEATDPGPGSAPGPEGPAAHRR</sequence>
<evidence type="ECO:0000256" key="3">
    <source>
        <dbReference type="PROSITE-ProRule" id="PRU00023"/>
    </source>
</evidence>
<dbReference type="SMART" id="SM00248">
    <property type="entry name" value="ANK"/>
    <property type="match status" value="5"/>
</dbReference>
<evidence type="ECO:0000256" key="2">
    <source>
        <dbReference type="ARBA" id="ARBA00023043"/>
    </source>
</evidence>
<comment type="caution">
    <text evidence="5">The sequence shown here is derived from an EMBL/GenBank/DDBJ whole genome shotgun (WGS) entry which is preliminary data.</text>
</comment>
<dbReference type="InterPro" id="IPR002110">
    <property type="entry name" value="Ankyrin_rpt"/>
</dbReference>
<dbReference type="PROSITE" id="PS50297">
    <property type="entry name" value="ANK_REP_REGION"/>
    <property type="match status" value="1"/>
</dbReference>
<proteinExistence type="predicted"/>
<dbReference type="Proteomes" id="UP001595914">
    <property type="component" value="Unassembled WGS sequence"/>
</dbReference>